<evidence type="ECO:0000256" key="2">
    <source>
        <dbReference type="ARBA" id="ARBA00022490"/>
    </source>
</evidence>
<reference evidence="6 7" key="2">
    <citation type="journal article" date="2018" name="Elife">
        <title>Firefly genomes illuminate parallel origins of bioluminescence in beetles.</title>
        <authorList>
            <person name="Fallon T.R."/>
            <person name="Lower S.E."/>
            <person name="Chang C.H."/>
            <person name="Bessho-Uehara M."/>
            <person name="Martin G.J."/>
            <person name="Bewick A.J."/>
            <person name="Behringer M."/>
            <person name="Debat H.J."/>
            <person name="Wong I."/>
            <person name="Day J.C."/>
            <person name="Suvorov A."/>
            <person name="Silva C.J."/>
            <person name="Stanger-Hall K.F."/>
            <person name="Hall D.W."/>
            <person name="Schmitz R.J."/>
            <person name="Nelson D.R."/>
            <person name="Lewis S.M."/>
            <person name="Shigenobu S."/>
            <person name="Bybee S.M."/>
            <person name="Larracuente A.M."/>
            <person name="Oba Y."/>
            <person name="Weng J.K."/>
        </authorList>
    </citation>
    <scope>NUCLEOTIDE SEQUENCE [LARGE SCALE GENOMIC DNA]</scope>
    <source>
        <strain evidence="6">1611_PpyrPB1</strain>
        <tissue evidence="6">Whole body</tissue>
    </source>
</reference>
<evidence type="ECO:0000313" key="6">
    <source>
        <dbReference type="EMBL" id="KAB0798361.1"/>
    </source>
</evidence>
<evidence type="ECO:0000256" key="3">
    <source>
        <dbReference type="SAM" id="MobiDB-lite"/>
    </source>
</evidence>
<name>A0A1Y1MB52_PHOPY</name>
<sequence length="1325" mass="149407">MALFNRLFSSRKKNCYKGQDAVCENLFILTKKQVRVLLFRECDFRGRKLLFDSESVQKIDLADKGDLRDNSTTNKCNDKFEEVSNGYGYQYIKPCCDIGHLGEMVFGAVAMSYRGTSLKIHSLKSPSRLMCSQIFPSPRHVSRRCHSTSSQSCARSSVASCQSLEQSVRLDNSGPSSNTSTSDRLSLHSNGSDALLVCRGPRSIPLDVPLSSSTTNCNNLTPSVVGDSGFSGEQSCNSIGSVPLSFPLHEGEQVSFSCGSLYKKWLRSTSTSLEHSSTSLAGSGSTDECILKSHGRRSKLGLAIIIELPAGQEQYMELFLMEHASLIESMVWKARQSVEVAYSRHGSFVSLMFEVAMNITQWLIDMISGPLLSNHLWISLAPICDNLFSIKHSDSIKQKYSNNNYTHDSYYYSDREVCLTMSLNVLKDKCANGSVEHKLTKQHSSASLSSSFKYDNCIFDTPQTTSKSADFTFLNLTRFLRNEFSSVGVKNGYAYDDKNFMAEKYVTELCELLDCIDIKHTNFFISTLITAVLTHHLGWVNTVLPPSLKDTEKLSKLHNPCNPLWGQLTDLYGAIGHPTKVSHTIITGTNKSDLISKILNSLTYFIRCNDINRRCLTRLDIKEDNKMVDCICQQNSYIPKENYKKYEDHLREMDIAHNDTLCSKKAHSLNSKGDASEGIELQNINPSIKLLEYSNSISETANVDLDPKPPKQNGLIKRTTRLTDLYKMEPEKTQRLYPCLEELHQSEGVTPITCEPASPHALLDKVKSLGIQAVDSIPLDKEKEFQLTNAIINEKVRKLCRVPASALLYHTEASNDRLVDIHEASIQVRKAFAPKIVNMEKQMKCAPSSVCEEEDCNKKNVIFVLGDNEELVGLRKDSEPFSTVTCEDYVEQKNYEAYCNAEFRVEDVKPSTSWNSEKVISHSSTECGTLEKECELGSQKEFCRSQSVPPEGNKRELNNESAKDKSKYRYSGVKFNIQQYPQIVTNYMRSKNLELSQIQFSEKALKFNNPHYPEFDFSSCSNQVEEIEILQTPSNASELEFTSDLVVDNCDVQHAKEVLEWREKTFVRNHVPNTIIKEPQFNYCPKTEVTEHPLQKTDNTNNAMFEYEESNASEKFGLDQQYKLNQMQVLELPMPKSEPVKLDHVPINYTSSLMRGMGDRYISNMVLQGTSAPKAEWESSLRKDLSIAARCPLLDQPVDEAIAIVANTDTWEVQLLSSHTYVVDRGSSGVRVGMSQLVANMLETLLQMWKLRTPPQYCVMHIEQKLQEFCVLSQSLTELLLATEFCSMDLLTSVLQLEINDVPLLMAVASTHSPQLTQKYGLSFQ</sequence>
<keyword evidence="7" id="KW-1185">Reference proteome</keyword>
<evidence type="ECO:0000313" key="7">
    <source>
        <dbReference type="Proteomes" id="UP000327044"/>
    </source>
</evidence>
<dbReference type="Proteomes" id="UP000327044">
    <property type="component" value="Unassembled WGS sequence"/>
</dbReference>
<proteinExistence type="predicted"/>
<dbReference type="InterPro" id="IPR028086">
    <property type="entry name" value="FNIP_C_dom"/>
</dbReference>
<dbReference type="Pfam" id="PF14637">
    <property type="entry name" value="FNIP_M"/>
    <property type="match status" value="2"/>
</dbReference>
<dbReference type="EMBL" id="GEZM01036268">
    <property type="protein sequence ID" value="JAV82841.1"/>
    <property type="molecule type" value="Transcribed_RNA"/>
</dbReference>
<dbReference type="PANTHER" id="PTHR21634">
    <property type="entry name" value="RE13835P"/>
    <property type="match status" value="1"/>
</dbReference>
<evidence type="ECO:0000313" key="5">
    <source>
        <dbReference type="EMBL" id="JAV82841.1"/>
    </source>
</evidence>
<evidence type="ECO:0000259" key="4">
    <source>
        <dbReference type="PROSITE" id="PS51836"/>
    </source>
</evidence>
<feature type="region of interest" description="Disordered" evidence="3">
    <location>
        <begin position="167"/>
        <end position="187"/>
    </location>
</feature>
<keyword evidence="2" id="KW-0963">Cytoplasm</keyword>
<organism evidence="5">
    <name type="scientific">Photinus pyralis</name>
    <name type="common">Common eastern firefly</name>
    <name type="synonym">Lampyris pyralis</name>
    <dbReference type="NCBI Taxonomy" id="7054"/>
    <lineage>
        <taxon>Eukaryota</taxon>
        <taxon>Metazoa</taxon>
        <taxon>Ecdysozoa</taxon>
        <taxon>Arthropoda</taxon>
        <taxon>Hexapoda</taxon>
        <taxon>Insecta</taxon>
        <taxon>Pterygota</taxon>
        <taxon>Neoptera</taxon>
        <taxon>Endopterygota</taxon>
        <taxon>Coleoptera</taxon>
        <taxon>Polyphaga</taxon>
        <taxon>Elateriformia</taxon>
        <taxon>Elateroidea</taxon>
        <taxon>Lampyridae</taxon>
        <taxon>Lampyrinae</taxon>
        <taxon>Photinus</taxon>
    </lineage>
</organism>
<comment type="subcellular location">
    <subcellularLocation>
        <location evidence="1">Cytoplasm</location>
    </subcellularLocation>
</comment>
<protein>
    <recommendedName>
        <fullName evidence="4">UDENN FNIP1/2-type domain-containing protein</fullName>
    </recommendedName>
</protein>
<dbReference type="GO" id="GO:0005737">
    <property type="term" value="C:cytoplasm"/>
    <property type="evidence" value="ECO:0007669"/>
    <property type="project" value="UniProtKB-SubCell"/>
</dbReference>
<evidence type="ECO:0000256" key="1">
    <source>
        <dbReference type="ARBA" id="ARBA00004496"/>
    </source>
</evidence>
<feature type="domain" description="UDENN FNIP1/2-type" evidence="4">
    <location>
        <begin position="29"/>
        <end position="1312"/>
    </location>
</feature>
<dbReference type="GO" id="GO:0051087">
    <property type="term" value="F:protein-folding chaperone binding"/>
    <property type="evidence" value="ECO:0007669"/>
    <property type="project" value="TreeGrafter"/>
</dbReference>
<dbReference type="InterPro" id="IPR037545">
    <property type="entry name" value="DENN_FNIP1/2"/>
</dbReference>
<dbReference type="Pfam" id="PF14638">
    <property type="entry name" value="FNIP_C"/>
    <property type="match status" value="1"/>
</dbReference>
<dbReference type="InterPro" id="IPR028085">
    <property type="entry name" value="FNIP_mid_dom"/>
</dbReference>
<dbReference type="PANTHER" id="PTHR21634:SF9">
    <property type="entry name" value="RE13835P"/>
    <property type="match status" value="1"/>
</dbReference>
<dbReference type="PROSITE" id="PS51836">
    <property type="entry name" value="DENN_FNIP12"/>
    <property type="match status" value="1"/>
</dbReference>
<dbReference type="InParanoid" id="A0A1Y1MB52"/>
<dbReference type="FunCoup" id="A0A1Y1MB52">
    <property type="interactions" value="1221"/>
</dbReference>
<dbReference type="OrthoDB" id="10051712at2759"/>
<dbReference type="Pfam" id="PF14636">
    <property type="entry name" value="FNIP_N"/>
    <property type="match status" value="1"/>
</dbReference>
<dbReference type="EMBL" id="VVIM01000006">
    <property type="protein sequence ID" value="KAB0798361.1"/>
    <property type="molecule type" value="Genomic_DNA"/>
</dbReference>
<reference evidence="6" key="3">
    <citation type="submission" date="2019-08" db="EMBL/GenBank/DDBJ databases">
        <authorList>
            <consortium name="Photinus pyralis genome working group"/>
            <person name="Fallon T.R."/>
            <person name="Sander Lower S.E."/>
            <person name="Weng J.-K."/>
        </authorList>
    </citation>
    <scope>NUCLEOTIDE SEQUENCE</scope>
    <source>
        <strain evidence="6">1611_PpyrPB1</strain>
        <tissue evidence="6">Whole body</tissue>
    </source>
</reference>
<dbReference type="GO" id="GO:0042030">
    <property type="term" value="F:ATPase inhibitor activity"/>
    <property type="evidence" value="ECO:0007669"/>
    <property type="project" value="TreeGrafter"/>
</dbReference>
<reference evidence="5" key="1">
    <citation type="journal article" date="2016" name="Sci. Rep.">
        <title>Molecular characterization of firefly nuptial gifts: a multi-omics approach sheds light on postcopulatory sexual selection.</title>
        <authorList>
            <person name="Al-Wathiqui N."/>
            <person name="Fallon T.R."/>
            <person name="South A."/>
            <person name="Weng J.K."/>
            <person name="Lewis S.M."/>
        </authorList>
    </citation>
    <scope>NUCLEOTIDE SEQUENCE</scope>
</reference>
<accession>A0A1Y1MB52</accession>
<gene>
    <name evidence="6" type="ORF">PPYR_09354</name>
</gene>
<dbReference type="InterPro" id="IPR028084">
    <property type="entry name" value="FNIP_N_dom"/>
</dbReference>